<dbReference type="Gene3D" id="3.40.1360.10">
    <property type="match status" value="1"/>
</dbReference>
<dbReference type="PANTHER" id="PTHR39964:SF2">
    <property type="entry name" value="UPF0292 PROTEIN MJ1624"/>
    <property type="match status" value="1"/>
</dbReference>
<dbReference type="PANTHER" id="PTHR39964">
    <property type="entry name" value="UPF0292 PROTEIN TK1411"/>
    <property type="match status" value="1"/>
</dbReference>
<evidence type="ECO:0000313" key="3">
    <source>
        <dbReference type="Proteomes" id="UP000752814"/>
    </source>
</evidence>
<evidence type="ECO:0000259" key="1">
    <source>
        <dbReference type="PROSITE" id="PS50880"/>
    </source>
</evidence>
<dbReference type="AlphaFoldDB" id="A0A8J8TFA8"/>
<reference evidence="2" key="1">
    <citation type="submission" date="2016-03" db="EMBL/GenBank/DDBJ databases">
        <authorList>
            <person name="Borrel G."/>
            <person name="Mccann A."/>
            <person name="O'Toole P.W."/>
        </authorList>
    </citation>
    <scope>NUCLEOTIDE SEQUENCE</scope>
    <source>
        <strain evidence="2">183</strain>
    </source>
</reference>
<name>A0A8J8TFA8_9ARCH</name>
<dbReference type="EMBL" id="LVVT01000002">
    <property type="protein sequence ID" value="TQS84402.1"/>
    <property type="molecule type" value="Genomic_DNA"/>
</dbReference>
<dbReference type="SMART" id="SM00493">
    <property type="entry name" value="TOPRIM"/>
    <property type="match status" value="1"/>
</dbReference>
<evidence type="ECO:0000313" key="2">
    <source>
        <dbReference type="EMBL" id="TQS84402.1"/>
    </source>
</evidence>
<dbReference type="GeneID" id="41324210"/>
<organism evidence="2 3">
    <name type="scientific">Candidatus Methanomassiliicoccus intestinalis</name>
    <dbReference type="NCBI Taxonomy" id="1406512"/>
    <lineage>
        <taxon>Archaea</taxon>
        <taxon>Methanobacteriati</taxon>
        <taxon>Thermoplasmatota</taxon>
        <taxon>Thermoplasmata</taxon>
        <taxon>Methanomassiliicoccales</taxon>
        <taxon>Methanomassiliicoccaceae</taxon>
        <taxon>Methanomassiliicoccus</taxon>
    </lineage>
</organism>
<protein>
    <recommendedName>
        <fullName evidence="1">Toprim domain-containing protein</fullName>
    </recommendedName>
</protein>
<dbReference type="SUPFAM" id="SSF110455">
    <property type="entry name" value="Toprim domain"/>
    <property type="match status" value="1"/>
</dbReference>
<dbReference type="RefSeq" id="WP_020449664.1">
    <property type="nucleotide sequence ID" value="NZ_CAYAYA010000049.1"/>
</dbReference>
<comment type="caution">
    <text evidence="2">The sequence shown here is derived from an EMBL/GenBank/DDBJ whole genome shotgun (WGS) entry which is preliminary data.</text>
</comment>
<dbReference type="Pfam" id="PF01751">
    <property type="entry name" value="Toprim"/>
    <property type="match status" value="1"/>
</dbReference>
<dbReference type="InterPro" id="IPR006171">
    <property type="entry name" value="TOPRIM_dom"/>
</dbReference>
<dbReference type="PROSITE" id="PS50880">
    <property type="entry name" value="TOPRIM"/>
    <property type="match status" value="1"/>
</dbReference>
<dbReference type="OMA" id="VMILTDF"/>
<accession>A0A8J8TFA8</accession>
<gene>
    <name evidence="2" type="ORF">A3207_06110</name>
</gene>
<sequence>MKDLTDVLERVEKILYELRVRPENAIIIVEGRKDVEALHSLDIGGDILKIQDSRKSVFAAVEDLAARGKEVYILTDWDRKGGQLASLLRNALKANDIPYNDSVRTELSKLCKSEIKDVESLPSYIALLKSRIYGQ</sequence>
<feature type="domain" description="Toprim" evidence="1">
    <location>
        <begin position="24"/>
        <end position="109"/>
    </location>
</feature>
<proteinExistence type="predicted"/>
<dbReference type="Proteomes" id="UP000752814">
    <property type="component" value="Unassembled WGS sequence"/>
</dbReference>